<feature type="domain" description="Polyketide synthase-like phosphopantetheine-binding" evidence="4">
    <location>
        <begin position="11"/>
        <end position="79"/>
    </location>
</feature>
<organism evidence="5 6">
    <name type="scientific">Rugosimonospora africana</name>
    <dbReference type="NCBI Taxonomy" id="556532"/>
    <lineage>
        <taxon>Bacteria</taxon>
        <taxon>Bacillati</taxon>
        <taxon>Actinomycetota</taxon>
        <taxon>Actinomycetes</taxon>
        <taxon>Micromonosporales</taxon>
        <taxon>Micromonosporaceae</taxon>
        <taxon>Rugosimonospora</taxon>
    </lineage>
</organism>
<dbReference type="InterPro" id="IPR020806">
    <property type="entry name" value="PKS_PP-bd"/>
</dbReference>
<dbReference type="AlphaFoldDB" id="A0A8J3VVB5"/>
<protein>
    <recommendedName>
        <fullName evidence="4">Polyketide synthase-like phosphopantetheine-binding domain-containing protein</fullName>
    </recommendedName>
</protein>
<evidence type="ECO:0000259" key="4">
    <source>
        <dbReference type="SMART" id="SM00823"/>
    </source>
</evidence>
<dbReference type="InterPro" id="IPR009081">
    <property type="entry name" value="PP-bd_ACP"/>
</dbReference>
<gene>
    <name evidence="5" type="ORF">Raf01_77880</name>
</gene>
<dbReference type="EMBL" id="BONZ01000083">
    <property type="protein sequence ID" value="GIH19616.1"/>
    <property type="molecule type" value="Genomic_DNA"/>
</dbReference>
<dbReference type="SUPFAM" id="SSF47336">
    <property type="entry name" value="ACP-like"/>
    <property type="match status" value="1"/>
</dbReference>
<evidence type="ECO:0000256" key="3">
    <source>
        <dbReference type="SAM" id="MobiDB-lite"/>
    </source>
</evidence>
<evidence type="ECO:0000256" key="1">
    <source>
        <dbReference type="ARBA" id="ARBA00022450"/>
    </source>
</evidence>
<keyword evidence="6" id="KW-1185">Reference proteome</keyword>
<evidence type="ECO:0000256" key="2">
    <source>
        <dbReference type="ARBA" id="ARBA00022553"/>
    </source>
</evidence>
<keyword evidence="1" id="KW-0596">Phosphopantetheine</keyword>
<dbReference type="Proteomes" id="UP000642748">
    <property type="component" value="Unassembled WGS sequence"/>
</dbReference>
<proteinExistence type="predicted"/>
<dbReference type="Gene3D" id="1.10.1200.10">
    <property type="entry name" value="ACP-like"/>
    <property type="match status" value="1"/>
</dbReference>
<reference evidence="5" key="1">
    <citation type="submission" date="2021-01" db="EMBL/GenBank/DDBJ databases">
        <title>Whole genome shotgun sequence of Rugosimonospora africana NBRC 104875.</title>
        <authorList>
            <person name="Komaki H."/>
            <person name="Tamura T."/>
        </authorList>
    </citation>
    <scope>NUCLEOTIDE SEQUENCE</scope>
    <source>
        <strain evidence="5">NBRC 104875</strain>
    </source>
</reference>
<evidence type="ECO:0000313" key="6">
    <source>
        <dbReference type="Proteomes" id="UP000642748"/>
    </source>
</evidence>
<comment type="caution">
    <text evidence="5">The sequence shown here is derived from an EMBL/GenBank/DDBJ whole genome shotgun (WGS) entry which is preliminary data.</text>
</comment>
<dbReference type="GO" id="GO:0031177">
    <property type="term" value="F:phosphopantetheine binding"/>
    <property type="evidence" value="ECO:0007669"/>
    <property type="project" value="InterPro"/>
</dbReference>
<feature type="compositionally biased region" description="Polar residues" evidence="3">
    <location>
        <begin position="84"/>
        <end position="94"/>
    </location>
</feature>
<feature type="region of interest" description="Disordered" evidence="3">
    <location>
        <begin position="80"/>
        <end position="115"/>
    </location>
</feature>
<accession>A0A8J3VVB5</accession>
<keyword evidence="2" id="KW-0597">Phosphoprotein</keyword>
<dbReference type="InterPro" id="IPR036736">
    <property type="entry name" value="ACP-like_sf"/>
</dbReference>
<dbReference type="RefSeq" id="WP_203923069.1">
    <property type="nucleotide sequence ID" value="NZ_BONZ01000083.1"/>
</dbReference>
<name>A0A8J3VVB5_9ACTN</name>
<dbReference type="Pfam" id="PF00550">
    <property type="entry name" value="PP-binding"/>
    <property type="match status" value="1"/>
</dbReference>
<sequence length="115" mass="12493">MTADVPPPRVLDRFADAVAEILGRPLRPDENFFEAGLDSLALVTVYQQVTGGLDDAFPVTELFAHPNLVALRQLLGDGGRPAWTSGSTRTTGNRVQWIGQQRRHLRRGRGGGEGS</sequence>
<dbReference type="SMART" id="SM00823">
    <property type="entry name" value="PKS_PP"/>
    <property type="match status" value="1"/>
</dbReference>
<evidence type="ECO:0000313" key="5">
    <source>
        <dbReference type="EMBL" id="GIH19616.1"/>
    </source>
</evidence>